<dbReference type="InterPro" id="IPR003661">
    <property type="entry name" value="HisK_dim/P_dom"/>
</dbReference>
<feature type="coiled-coil region" evidence="14">
    <location>
        <begin position="1394"/>
        <end position="1421"/>
    </location>
</feature>
<comment type="catalytic activity">
    <reaction evidence="1">
        <text>ATP + protein L-histidine = ADP + protein N-phospho-L-histidine.</text>
        <dbReference type="EC" id="2.7.13.3"/>
    </reaction>
</comment>
<dbReference type="CDD" id="cd16922">
    <property type="entry name" value="HATPase_EvgS-ArcB-TorS-like"/>
    <property type="match status" value="1"/>
</dbReference>
<dbReference type="InterPro" id="IPR036890">
    <property type="entry name" value="HATPase_C_sf"/>
</dbReference>
<dbReference type="InterPro" id="IPR036097">
    <property type="entry name" value="HisK_dim/P_sf"/>
</dbReference>
<evidence type="ECO:0000256" key="3">
    <source>
        <dbReference type="ARBA" id="ARBA00012438"/>
    </source>
</evidence>
<keyword evidence="20" id="KW-0808">Transferase</keyword>
<evidence type="ECO:0000256" key="6">
    <source>
        <dbReference type="ARBA" id="ARBA00022692"/>
    </source>
</evidence>
<dbReference type="SUPFAM" id="SSF47384">
    <property type="entry name" value="Homodimeric domain of signal transducing histidine kinase"/>
    <property type="match status" value="1"/>
</dbReference>
<feature type="domain" description="Protein kinase" evidence="16">
    <location>
        <begin position="1"/>
        <end position="275"/>
    </location>
</feature>
<dbReference type="SUPFAM" id="SSF52540">
    <property type="entry name" value="P-loop containing nucleoside triphosphate hydrolases"/>
    <property type="match status" value="1"/>
</dbReference>
<dbReference type="SMART" id="SM00448">
    <property type="entry name" value="REC"/>
    <property type="match status" value="1"/>
</dbReference>
<dbReference type="CDD" id="cd17546">
    <property type="entry name" value="REC_hyHK_CKI1_RcsC-like"/>
    <property type="match status" value="1"/>
</dbReference>
<dbReference type="SMART" id="SM00220">
    <property type="entry name" value="S_TKc"/>
    <property type="match status" value="1"/>
</dbReference>
<evidence type="ECO:0000256" key="7">
    <source>
        <dbReference type="ARBA" id="ARBA00022741"/>
    </source>
</evidence>
<dbReference type="Pfam" id="PF00072">
    <property type="entry name" value="Response_reg"/>
    <property type="match status" value="1"/>
</dbReference>
<keyword evidence="8" id="KW-0067">ATP-binding</keyword>
<dbReference type="InterPro" id="IPR003594">
    <property type="entry name" value="HATPase_dom"/>
</dbReference>
<dbReference type="Gene3D" id="3.40.50.2300">
    <property type="match status" value="1"/>
</dbReference>
<keyword evidence="4" id="KW-1003">Cell membrane</keyword>
<sequence length="1929" mass="210850">MTPHLPEFWSRYEPLHEIERTTGYRSLYANSGDTARFIVYEIDRSADVPSAAFYRVMHEVHRLSDIKDDCLLRPLEVENSDEVSLIVCPDANGERLSEVVKSKLSLSAILDITQSLLQVLHSVHDAGLVLRYLRPKDIYVQSSGDSLKAMVGGCPPLLLLECSDTNQLASDTLPYGAPETLGALEYDVRASADLYSLGIVLFECLAGHPPFQGETSHDLLFHHVTTPVPDLCELDPSIPPTLNDIVRRLLQKHPRDRYQSATGALFDIQQVRATLCAEDEICPATPLVLGTKDHRESLIEPAHVGRDTDLKVLKSALRTVSASQSRSVLISAPSGIGKSRVLQETSTYAVAQGFRLLRGQGKNQPGLSPLATMQPAILAATELIRDDAALQTALQGKMQEYASELHAAAPELAVALQLEQPDTRDRALSDRRIAVALATLLGRLSLGGQPIVLLLDDAQWADDLTLAMLDCWQLTDPEQTLLIVSTRPSDDLASRLRNHIQFSAEISLAPLSRQDSDLLLESMAGVLPPEILETVWEMAAGNPFASSAVLRGLVEGSVLTPTDDGWDVDAERLRDIQMSGEAAEVLKERLVRLPVDSRKLLAIGAVLGKEFAIDTVAKLTGLSHQTAIGHLKSPRDLCLIWENEADGVCKFVHDQIREAVLTTLSKEELAGIHLAAGEHIAEAAPESHFQIACHFDAAGCPERALPSALKAAASAQRRHALGIAIQQYEIALRSCKNICTELWFQILSGMGSVLMLSGRYAEAEPMLEAALLHAKTAVDEAEISLKLGELAFKRDDKDRAVARWETALRKLGGKLPPNWLMPFCTLKEIAVQTLHSFIPAGLQRAPKKEATLRDRLICRLYSRLAYGYWYLKGKVPLLFVHLRGMNLAENFAPTAELAQAYSEHAPAMSLIPLRNRGIAYGRRSLEIRTALGDVWGQGQSLHFLAIALYAAGRFEECIEVGSRSVRILDRAGDFWEKHIAQYQVAASLFRVGRLTEAVQLAREAYDSGLAVGDDQVCGNIIDVWARATNGDLPADIVQNELNRPRADVQGRSHVLLARGVQLIAERKFHDASETFGEGIRTSRAAGITNCYTAPLYAWKATSLRLFLEEESPVIRRSRQKTICAHRRAAWVAFLVAIRFRGELPHALRELAWSFVFKNRVRRAMCLLKWSVRAAQAQSAKYESLQSELILQQVRVERDYPDAREMLKKVEEGYSAFNNEQLPARVPTSLSLVDRFDSLLESGRKIASATEPADIVAMTIEASQQLLRSDYCRVVSISPDGEVGNISESVRPYMAHCLKTGVAEAAEAPNKQFRSLVVCPILVRGSAVAGLCVGNTEVRGLFGENELRIITYITTICGTALENAEGFRNLRRLNENLENIVTERTAVVEARSAELQETARSLQQTQTELAAARDKAEVANQAKTDFLAHMSHEIRTPIGAVLGFTELLLNGEHPLHPQQLQHLRRVQSNGAHLLQLLNDLLDLSKIEAGQLTIETVSCQPFTLISDILASLEARAIDKGLKLSLAIKDTIPETIATDPTRLRQIITNLVGNAIKFTSAGGVDLLIGTDVDRGVMQIEVCDSGMGIPLSAQRNVFEPFQQADETVSRNFGGTGLGLPISRRLARALGGDLTVVSAPGEGSTFTTTIATGPLDDVRQLTITEAAAAKSQSVEKSVATVDLSGIRILVTDDVLTNREFLSHMLRAANAEIETAENGQIAIDVWNRSGADLILMDMRMPVMDGYTAVELLRDLGAKVPIVALTANGLAEDEVRCRDAGCSGYLTKPVSMDALLTEVAEQLGITATMEPPPVVDDSTDKRSPVSGSTKPVKDAPVAADFAIPEDPFFRGLASQLVSKLVETLPISGHALDTLDAETVAEQAHWMKGTGGTVGLPVITTMGIALENAAKARDFETARRVVEQLNSTVEQLQRRLVT</sequence>
<dbReference type="PROSITE" id="PS50109">
    <property type="entry name" value="HIS_KIN"/>
    <property type="match status" value="1"/>
</dbReference>
<dbReference type="SUPFAM" id="SSF55874">
    <property type="entry name" value="ATPase domain of HSP90 chaperone/DNA topoisomerase II/histidine kinase"/>
    <property type="match status" value="1"/>
</dbReference>
<dbReference type="EC" id="2.7.13.3" evidence="3"/>
<dbReference type="KEGG" id="fmr:Fuma_02043"/>
<dbReference type="OrthoDB" id="9762493at2"/>
<dbReference type="RefSeq" id="WP_077024055.1">
    <property type="nucleotide sequence ID" value="NZ_CP017641.1"/>
</dbReference>
<dbReference type="InterPro" id="IPR011990">
    <property type="entry name" value="TPR-like_helical_dom_sf"/>
</dbReference>
<evidence type="ECO:0000313" key="21">
    <source>
        <dbReference type="Proteomes" id="UP000187735"/>
    </source>
</evidence>
<evidence type="ECO:0000256" key="2">
    <source>
        <dbReference type="ARBA" id="ARBA00004651"/>
    </source>
</evidence>
<dbReference type="Pfam" id="PF00512">
    <property type="entry name" value="HisKA"/>
    <property type="match status" value="1"/>
</dbReference>
<dbReference type="SUPFAM" id="SSF52172">
    <property type="entry name" value="CheY-like"/>
    <property type="match status" value="1"/>
</dbReference>
<keyword evidence="7" id="KW-0547">Nucleotide-binding</keyword>
<dbReference type="GO" id="GO:0005886">
    <property type="term" value="C:plasma membrane"/>
    <property type="evidence" value="ECO:0007669"/>
    <property type="project" value="UniProtKB-SubCell"/>
</dbReference>
<dbReference type="InterPro" id="IPR011006">
    <property type="entry name" value="CheY-like_superfamily"/>
</dbReference>
<keyword evidence="14" id="KW-0175">Coiled coil</keyword>
<keyword evidence="10" id="KW-0902">Two-component regulatory system</keyword>
<dbReference type="SUPFAM" id="SSF56112">
    <property type="entry name" value="Protein kinase-like (PK-like)"/>
    <property type="match status" value="1"/>
</dbReference>
<evidence type="ECO:0000256" key="8">
    <source>
        <dbReference type="ARBA" id="ARBA00022840"/>
    </source>
</evidence>
<dbReference type="PROSITE" id="PS50110">
    <property type="entry name" value="RESPONSE_REGULATORY"/>
    <property type="match status" value="1"/>
</dbReference>
<dbReference type="CDD" id="cd00082">
    <property type="entry name" value="HisKA"/>
    <property type="match status" value="1"/>
</dbReference>
<dbReference type="Pfam" id="PF13191">
    <property type="entry name" value="AAA_16"/>
    <property type="match status" value="1"/>
</dbReference>
<evidence type="ECO:0000256" key="14">
    <source>
        <dbReference type="SAM" id="Coils"/>
    </source>
</evidence>
<dbReference type="Pfam" id="PF00069">
    <property type="entry name" value="Pkinase"/>
    <property type="match status" value="1"/>
</dbReference>
<gene>
    <name evidence="20" type="primary">barA_3</name>
    <name evidence="20" type="ORF">Fuma_02043</name>
</gene>
<dbReference type="InterPro" id="IPR041664">
    <property type="entry name" value="AAA_16"/>
</dbReference>
<dbReference type="Gene3D" id="1.25.40.10">
    <property type="entry name" value="Tetratricopeptide repeat domain"/>
    <property type="match status" value="2"/>
</dbReference>
<dbReference type="Gene3D" id="1.20.120.160">
    <property type="entry name" value="HPT domain"/>
    <property type="match status" value="1"/>
</dbReference>
<evidence type="ECO:0000256" key="13">
    <source>
        <dbReference type="PROSITE-ProRule" id="PRU00169"/>
    </source>
</evidence>
<feature type="modified residue" description="4-aspartylphosphate" evidence="13">
    <location>
        <position position="1730"/>
    </location>
</feature>
<keyword evidence="6" id="KW-0812">Transmembrane</keyword>
<keyword evidence="11" id="KW-0472">Membrane</keyword>
<evidence type="ECO:0000259" key="17">
    <source>
        <dbReference type="PROSITE" id="PS50109"/>
    </source>
</evidence>
<dbReference type="GO" id="GO:0005524">
    <property type="term" value="F:ATP binding"/>
    <property type="evidence" value="ECO:0007669"/>
    <property type="project" value="UniProtKB-KW"/>
</dbReference>
<dbReference type="SMART" id="SM00028">
    <property type="entry name" value="TPR"/>
    <property type="match status" value="3"/>
</dbReference>
<evidence type="ECO:0000256" key="10">
    <source>
        <dbReference type="ARBA" id="ARBA00023012"/>
    </source>
</evidence>
<comment type="subcellular location">
    <subcellularLocation>
        <location evidence="2">Cell membrane</location>
        <topology evidence="2">Multi-pass membrane protein</topology>
    </subcellularLocation>
</comment>
<evidence type="ECO:0000256" key="1">
    <source>
        <dbReference type="ARBA" id="ARBA00000085"/>
    </source>
</evidence>
<evidence type="ECO:0000259" key="18">
    <source>
        <dbReference type="PROSITE" id="PS50110"/>
    </source>
</evidence>
<reference evidence="20 21" key="1">
    <citation type="journal article" date="2016" name="Front. Microbiol.">
        <title>Fuerstia marisgermanicae gen. nov., sp. nov., an Unusual Member of the Phylum Planctomycetes from the German Wadden Sea.</title>
        <authorList>
            <person name="Kohn T."/>
            <person name="Heuer A."/>
            <person name="Jogler M."/>
            <person name="Vollmers J."/>
            <person name="Boedeker C."/>
            <person name="Bunk B."/>
            <person name="Rast P."/>
            <person name="Borchert D."/>
            <person name="Glockner I."/>
            <person name="Freese H.M."/>
            <person name="Klenk H.P."/>
            <person name="Overmann J."/>
            <person name="Kaster A.K."/>
            <person name="Rohde M."/>
            <person name="Wiegand S."/>
            <person name="Jogler C."/>
        </authorList>
    </citation>
    <scope>NUCLEOTIDE SEQUENCE [LARGE SCALE GENOMIC DNA]</scope>
    <source>
        <strain evidence="20 21">NH11</strain>
    </source>
</reference>
<feature type="domain" description="Response regulatory" evidence="18">
    <location>
        <begin position="1681"/>
        <end position="1795"/>
    </location>
</feature>
<dbReference type="Gene3D" id="1.10.510.10">
    <property type="entry name" value="Transferase(Phosphotransferase) domain 1"/>
    <property type="match status" value="1"/>
</dbReference>
<dbReference type="InterPro" id="IPR036641">
    <property type="entry name" value="HPT_dom_sf"/>
</dbReference>
<evidence type="ECO:0000259" key="16">
    <source>
        <dbReference type="PROSITE" id="PS50011"/>
    </source>
</evidence>
<dbReference type="STRING" id="1891926.Fuma_02043"/>
<evidence type="ECO:0000256" key="9">
    <source>
        <dbReference type="ARBA" id="ARBA00022989"/>
    </source>
</evidence>
<dbReference type="InterPro" id="IPR011009">
    <property type="entry name" value="Kinase-like_dom_sf"/>
</dbReference>
<evidence type="ECO:0000256" key="11">
    <source>
        <dbReference type="ARBA" id="ARBA00023136"/>
    </source>
</evidence>
<dbReference type="InterPro" id="IPR019734">
    <property type="entry name" value="TPR_rpt"/>
</dbReference>
<keyword evidence="20" id="KW-0418">Kinase</keyword>
<dbReference type="InterPro" id="IPR008207">
    <property type="entry name" value="Sig_transdc_His_kin_Hpt_dom"/>
</dbReference>
<dbReference type="InterPro" id="IPR000719">
    <property type="entry name" value="Prot_kinase_dom"/>
</dbReference>
<organism evidence="20 21">
    <name type="scientific">Fuerstiella marisgermanici</name>
    <dbReference type="NCBI Taxonomy" id="1891926"/>
    <lineage>
        <taxon>Bacteria</taxon>
        <taxon>Pseudomonadati</taxon>
        <taxon>Planctomycetota</taxon>
        <taxon>Planctomycetia</taxon>
        <taxon>Planctomycetales</taxon>
        <taxon>Planctomycetaceae</taxon>
        <taxon>Fuerstiella</taxon>
    </lineage>
</organism>
<dbReference type="InterPro" id="IPR027417">
    <property type="entry name" value="P-loop_NTPase"/>
</dbReference>
<dbReference type="Gene3D" id="3.30.565.10">
    <property type="entry name" value="Histidine kinase-like ATPase, C-terminal domain"/>
    <property type="match status" value="1"/>
</dbReference>
<dbReference type="SUPFAM" id="SSF47226">
    <property type="entry name" value="Histidine-containing phosphotransfer domain, HPT domain"/>
    <property type="match status" value="1"/>
</dbReference>
<evidence type="ECO:0000256" key="12">
    <source>
        <dbReference type="PROSITE-ProRule" id="PRU00110"/>
    </source>
</evidence>
<dbReference type="Gene3D" id="1.10.287.130">
    <property type="match status" value="1"/>
</dbReference>
<dbReference type="SMART" id="SM00388">
    <property type="entry name" value="HisKA"/>
    <property type="match status" value="1"/>
</dbReference>
<keyword evidence="5 13" id="KW-0597">Phosphoprotein</keyword>
<dbReference type="PROSITE" id="PS50011">
    <property type="entry name" value="PROTEIN_KINASE_DOM"/>
    <property type="match status" value="1"/>
</dbReference>
<dbReference type="PROSITE" id="PS50894">
    <property type="entry name" value="HPT"/>
    <property type="match status" value="1"/>
</dbReference>
<feature type="region of interest" description="Disordered" evidence="15">
    <location>
        <begin position="1801"/>
        <end position="1823"/>
    </location>
</feature>
<name>A0A1P8WEG5_9PLAN</name>
<dbReference type="Gene3D" id="3.30.450.40">
    <property type="match status" value="1"/>
</dbReference>
<dbReference type="InterPro" id="IPR004358">
    <property type="entry name" value="Sig_transdc_His_kin-like_C"/>
</dbReference>
<dbReference type="FunFam" id="3.30.565.10:FF:000010">
    <property type="entry name" value="Sensor histidine kinase RcsC"/>
    <property type="match status" value="1"/>
</dbReference>
<dbReference type="PRINTS" id="PR00344">
    <property type="entry name" value="BCTRLSENSOR"/>
</dbReference>
<evidence type="ECO:0000259" key="19">
    <source>
        <dbReference type="PROSITE" id="PS50894"/>
    </source>
</evidence>
<dbReference type="InterPro" id="IPR029016">
    <property type="entry name" value="GAF-like_dom_sf"/>
</dbReference>
<feature type="domain" description="HPt" evidence="19">
    <location>
        <begin position="1837"/>
        <end position="1929"/>
    </location>
</feature>
<accession>A0A1P8WEG5</accession>
<dbReference type="Pfam" id="PF01627">
    <property type="entry name" value="Hpt"/>
    <property type="match status" value="1"/>
</dbReference>
<dbReference type="PANTHER" id="PTHR45339">
    <property type="entry name" value="HYBRID SIGNAL TRANSDUCTION HISTIDINE KINASE J"/>
    <property type="match status" value="1"/>
</dbReference>
<dbReference type="SMART" id="SM00387">
    <property type="entry name" value="HATPase_c"/>
    <property type="match status" value="1"/>
</dbReference>
<dbReference type="GO" id="GO:0000155">
    <property type="term" value="F:phosphorelay sensor kinase activity"/>
    <property type="evidence" value="ECO:0007669"/>
    <property type="project" value="InterPro"/>
</dbReference>
<proteinExistence type="predicted"/>
<dbReference type="PANTHER" id="PTHR45339:SF1">
    <property type="entry name" value="HYBRID SIGNAL TRANSDUCTION HISTIDINE KINASE J"/>
    <property type="match status" value="1"/>
</dbReference>
<dbReference type="InterPro" id="IPR005467">
    <property type="entry name" value="His_kinase_dom"/>
</dbReference>
<dbReference type="SUPFAM" id="SSF55781">
    <property type="entry name" value="GAF domain-like"/>
    <property type="match status" value="1"/>
</dbReference>
<dbReference type="Pfam" id="PF02518">
    <property type="entry name" value="HATPase_c"/>
    <property type="match status" value="1"/>
</dbReference>
<keyword evidence="21" id="KW-1185">Reference proteome</keyword>
<evidence type="ECO:0000256" key="15">
    <source>
        <dbReference type="SAM" id="MobiDB-lite"/>
    </source>
</evidence>
<keyword evidence="9" id="KW-1133">Transmembrane helix</keyword>
<dbReference type="EMBL" id="CP017641">
    <property type="protein sequence ID" value="APZ92432.1"/>
    <property type="molecule type" value="Genomic_DNA"/>
</dbReference>
<feature type="domain" description="Histidine kinase" evidence="17">
    <location>
        <begin position="1428"/>
        <end position="1648"/>
    </location>
</feature>
<feature type="modified residue" description="Phosphohistidine" evidence="12">
    <location>
        <position position="1876"/>
    </location>
</feature>
<dbReference type="SUPFAM" id="SSF48452">
    <property type="entry name" value="TPR-like"/>
    <property type="match status" value="2"/>
</dbReference>
<dbReference type="InterPro" id="IPR001789">
    <property type="entry name" value="Sig_transdc_resp-reg_receiver"/>
</dbReference>
<evidence type="ECO:0000256" key="4">
    <source>
        <dbReference type="ARBA" id="ARBA00022475"/>
    </source>
</evidence>
<evidence type="ECO:0000313" key="20">
    <source>
        <dbReference type="EMBL" id="APZ92432.1"/>
    </source>
</evidence>
<dbReference type="Proteomes" id="UP000187735">
    <property type="component" value="Chromosome"/>
</dbReference>
<evidence type="ECO:0000256" key="5">
    <source>
        <dbReference type="ARBA" id="ARBA00022553"/>
    </source>
</evidence>
<protein>
    <recommendedName>
        <fullName evidence="3">histidine kinase</fullName>
        <ecNumber evidence="3">2.7.13.3</ecNumber>
    </recommendedName>
</protein>